<evidence type="ECO:0000313" key="2">
    <source>
        <dbReference type="EMBL" id="TCS91326.1"/>
    </source>
</evidence>
<dbReference type="InterPro" id="IPR051465">
    <property type="entry name" value="Cell_Envelope_Struct_Comp"/>
</dbReference>
<dbReference type="PROSITE" id="PS51272">
    <property type="entry name" value="SLH"/>
    <property type="match status" value="2"/>
</dbReference>
<evidence type="ECO:0000259" key="1">
    <source>
        <dbReference type="PROSITE" id="PS51272"/>
    </source>
</evidence>
<dbReference type="PANTHER" id="PTHR43308:SF5">
    <property type="entry name" value="S-LAYER PROTEIN _ PEPTIDOGLYCAN ENDO-BETA-N-ACETYLGLUCOSAMINIDASE"/>
    <property type="match status" value="1"/>
</dbReference>
<reference evidence="2 3" key="1">
    <citation type="submission" date="2019-03" db="EMBL/GenBank/DDBJ databases">
        <title>Genomic Encyclopedia of Type Strains, Phase IV (KMG-IV): sequencing the most valuable type-strain genomes for metagenomic binning, comparative biology and taxonomic classification.</title>
        <authorList>
            <person name="Goeker M."/>
        </authorList>
    </citation>
    <scope>NUCLEOTIDE SEQUENCE [LARGE SCALE GENOMIC DNA]</scope>
    <source>
        <strain evidence="2 3">DSM 26752</strain>
    </source>
</reference>
<feature type="domain" description="SLH" evidence="1">
    <location>
        <begin position="572"/>
        <end position="635"/>
    </location>
</feature>
<gene>
    <name evidence="2" type="ORF">EDD65_102261</name>
</gene>
<name>A0A4R3KZ52_9FIRM</name>
<dbReference type="EMBL" id="SMAE01000002">
    <property type="protein sequence ID" value="TCS91326.1"/>
    <property type="molecule type" value="Genomic_DNA"/>
</dbReference>
<evidence type="ECO:0000313" key="3">
    <source>
        <dbReference type="Proteomes" id="UP000294567"/>
    </source>
</evidence>
<dbReference type="PANTHER" id="PTHR43308">
    <property type="entry name" value="OUTER MEMBRANE PROTEIN ALPHA-RELATED"/>
    <property type="match status" value="1"/>
</dbReference>
<dbReference type="InterPro" id="IPR001119">
    <property type="entry name" value="SLH_dom"/>
</dbReference>
<keyword evidence="3" id="KW-1185">Reference proteome</keyword>
<dbReference type="Proteomes" id="UP000294567">
    <property type="component" value="Unassembled WGS sequence"/>
</dbReference>
<dbReference type="RefSeq" id="WP_132026092.1">
    <property type="nucleotide sequence ID" value="NZ_CP068564.1"/>
</dbReference>
<accession>A0A4R3KZ52</accession>
<sequence length="674" mass="79037">MRVFKRIAILILFVLIISNISIVYGANSASDDLDDIKQKAFLLGVIDGKTEGSKGNKDTPYYRFLPRDEEIIYRFEEEYGLKYDEQYEEHIIESYIQGFEIGYNLETGRKDDKGRGDKQKEEKIEYVDDLAKTLGEIYGYRDFYDGKKSNWSRAIPSSKTIIDMYNLNNETGEFRNSFLKNFREKFKEGYEEGYKKANFEPIKISYEEGIKDGEYFGNIFGKIYGVKDYFDGKSLNYKRNLPSDTVIIREYSLNRDSSEYREGFLIGFKREYEKSYNDNYRTVNSEKHKKSYEEGYEHGKTVGTKVGETNAIMDYYLKLDNNWERHDTNSYTIIKENNLMLESDRYRDGFISGYKEGLMEGYTTTFQNLNIDVISEKIIVDTIPTSGGEISNLNNTIYLNVEKGTYYNPVVISIDILPDSLFSIDKQYIKASEFYKVDIKNKSFEADNNKDIELKFEYYGDEKGGIYKLVDNNWFYLPSSIEEGFIVTKLKPKSFSKGENTFVVLIDKNATIFYDIRGHWAKDEINAFARRGIISGYGDGTFKPNKDLSRGEFLSILSKVYKWDIKSISDDTAKKFKDYNTFKSYKDVINYAVNKNYIQGYSDNTFKPNNPITYKEVETVMQRITNNKNFRWYNTSAKILYDKGYRCKSYDSMNNRITRAEVVYMLYLINEWKY</sequence>
<comment type="caution">
    <text evidence="2">The sequence shown here is derived from an EMBL/GenBank/DDBJ whole genome shotgun (WGS) entry which is preliminary data.</text>
</comment>
<dbReference type="OrthoDB" id="1704601at2"/>
<feature type="domain" description="SLH" evidence="1">
    <location>
        <begin position="508"/>
        <end position="571"/>
    </location>
</feature>
<protein>
    <submittedName>
        <fullName evidence="2">S-layer family protein</fullName>
    </submittedName>
</protein>
<dbReference type="AlphaFoldDB" id="A0A4R3KZ52"/>
<dbReference type="Pfam" id="PF00395">
    <property type="entry name" value="SLH"/>
    <property type="match status" value="2"/>
</dbReference>
<organism evidence="2 3">
    <name type="scientific">Keratinibaculum paraultunense</name>
    <dbReference type="NCBI Taxonomy" id="1278232"/>
    <lineage>
        <taxon>Bacteria</taxon>
        <taxon>Bacillati</taxon>
        <taxon>Bacillota</taxon>
        <taxon>Tissierellia</taxon>
        <taxon>Tissierellales</taxon>
        <taxon>Tepidimicrobiaceae</taxon>
        <taxon>Keratinibaculum</taxon>
    </lineage>
</organism>
<proteinExistence type="predicted"/>